<reference evidence="1 2" key="1">
    <citation type="submission" date="2022-05" db="EMBL/GenBank/DDBJ databases">
        <authorList>
            <consortium name="Genoscope - CEA"/>
            <person name="William W."/>
        </authorList>
    </citation>
    <scope>NUCLEOTIDE SEQUENCE [LARGE SCALE GENOMIC DNA]</scope>
</reference>
<name>A0ABN8PPE9_9CNID</name>
<organism evidence="1 2">
    <name type="scientific">Porites evermanni</name>
    <dbReference type="NCBI Taxonomy" id="104178"/>
    <lineage>
        <taxon>Eukaryota</taxon>
        <taxon>Metazoa</taxon>
        <taxon>Cnidaria</taxon>
        <taxon>Anthozoa</taxon>
        <taxon>Hexacorallia</taxon>
        <taxon>Scleractinia</taxon>
        <taxon>Fungiina</taxon>
        <taxon>Poritidae</taxon>
        <taxon>Porites</taxon>
    </lineage>
</organism>
<dbReference type="Proteomes" id="UP001159427">
    <property type="component" value="Unassembled WGS sequence"/>
</dbReference>
<proteinExistence type="predicted"/>
<protein>
    <submittedName>
        <fullName evidence="1">Uncharacterized protein</fullName>
    </submittedName>
</protein>
<feature type="non-terminal residue" evidence="1">
    <location>
        <position position="1"/>
    </location>
</feature>
<dbReference type="EMBL" id="CALNXI010000903">
    <property type="protein sequence ID" value="CAH3146005.1"/>
    <property type="molecule type" value="Genomic_DNA"/>
</dbReference>
<evidence type="ECO:0000313" key="2">
    <source>
        <dbReference type="Proteomes" id="UP001159427"/>
    </source>
</evidence>
<sequence length="71" mass="8099">PQPNNSPRKLAGLPRGQSRATFSPKILCVHHNTSAFHVDGAFVKEALLEENLKEDRTQEFWKPQIWITLTC</sequence>
<keyword evidence="2" id="KW-1185">Reference proteome</keyword>
<comment type="caution">
    <text evidence="1">The sequence shown here is derived from an EMBL/GenBank/DDBJ whole genome shotgun (WGS) entry which is preliminary data.</text>
</comment>
<gene>
    <name evidence="1" type="ORF">PEVE_00043820</name>
</gene>
<accession>A0ABN8PPE9</accession>
<evidence type="ECO:0000313" key="1">
    <source>
        <dbReference type="EMBL" id="CAH3146005.1"/>
    </source>
</evidence>